<evidence type="ECO:0000256" key="9">
    <source>
        <dbReference type="PROSITE-ProRule" id="PRU01248"/>
    </source>
</evidence>
<dbReference type="InterPro" id="IPR044068">
    <property type="entry name" value="CB"/>
</dbReference>
<evidence type="ECO:0000256" key="4">
    <source>
        <dbReference type="ARBA" id="ARBA00022801"/>
    </source>
</evidence>
<accession>A0A8S5UKU6</accession>
<dbReference type="GO" id="GO:0016740">
    <property type="term" value="F:transferase activity"/>
    <property type="evidence" value="ECO:0007669"/>
    <property type="project" value="UniProtKB-KW"/>
</dbReference>
<feature type="domain" description="Tyr recombinase" evidence="10">
    <location>
        <begin position="159"/>
        <end position="343"/>
    </location>
</feature>
<dbReference type="Pfam" id="PF14659">
    <property type="entry name" value="Phage_int_SAM_3"/>
    <property type="match status" value="1"/>
</dbReference>
<dbReference type="GO" id="GO:0044826">
    <property type="term" value="P:viral genome integration into host DNA"/>
    <property type="evidence" value="ECO:0007669"/>
    <property type="project" value="UniProtKB-KW"/>
</dbReference>
<evidence type="ECO:0000256" key="7">
    <source>
        <dbReference type="ARBA" id="ARBA00023172"/>
    </source>
</evidence>
<dbReference type="PROSITE" id="PS51900">
    <property type="entry name" value="CB"/>
    <property type="match status" value="1"/>
</dbReference>
<dbReference type="GO" id="GO:0006310">
    <property type="term" value="P:DNA recombination"/>
    <property type="evidence" value="ECO:0007669"/>
    <property type="project" value="UniProtKB-KW"/>
</dbReference>
<dbReference type="InterPro" id="IPR004107">
    <property type="entry name" value="Integrase_SAM-like_N"/>
</dbReference>
<evidence type="ECO:0000256" key="5">
    <source>
        <dbReference type="ARBA" id="ARBA00022908"/>
    </source>
</evidence>
<evidence type="ECO:0000256" key="3">
    <source>
        <dbReference type="ARBA" id="ARBA00022679"/>
    </source>
</evidence>
<dbReference type="InterPro" id="IPR050090">
    <property type="entry name" value="Tyrosine_recombinase_XerCD"/>
</dbReference>
<name>A0A8S5UKU6_9CAUD</name>
<dbReference type="InterPro" id="IPR011010">
    <property type="entry name" value="DNA_brk_join_enz"/>
</dbReference>
<dbReference type="InterPro" id="IPR013762">
    <property type="entry name" value="Integrase-like_cat_sf"/>
</dbReference>
<dbReference type="GO" id="GO:0003677">
    <property type="term" value="F:DNA binding"/>
    <property type="evidence" value="ECO:0007669"/>
    <property type="project" value="UniProtKB-UniRule"/>
</dbReference>
<evidence type="ECO:0000259" key="10">
    <source>
        <dbReference type="PROSITE" id="PS51898"/>
    </source>
</evidence>
<keyword evidence="8" id="KW-1160">Virus entry into host cell</keyword>
<dbReference type="PANTHER" id="PTHR30349:SF64">
    <property type="entry name" value="PROPHAGE INTEGRASE INTD-RELATED"/>
    <property type="match status" value="1"/>
</dbReference>
<keyword evidence="6 9" id="KW-0238">DNA-binding</keyword>
<evidence type="ECO:0000256" key="2">
    <source>
        <dbReference type="ARBA" id="ARBA00016082"/>
    </source>
</evidence>
<dbReference type="EMBL" id="BK016102">
    <property type="protein sequence ID" value="DAF94998.1"/>
    <property type="molecule type" value="Genomic_DNA"/>
</dbReference>
<evidence type="ECO:0000256" key="8">
    <source>
        <dbReference type="ARBA" id="ARBA00023195"/>
    </source>
</evidence>
<keyword evidence="5" id="KW-0229">DNA integration</keyword>
<evidence type="ECO:0000313" key="12">
    <source>
        <dbReference type="EMBL" id="DAF94998.1"/>
    </source>
</evidence>
<dbReference type="GO" id="GO:0075713">
    <property type="term" value="P:establishment of integrated proviral latency"/>
    <property type="evidence" value="ECO:0007669"/>
    <property type="project" value="UniProtKB-KW"/>
</dbReference>
<dbReference type="GO" id="GO:0016787">
    <property type="term" value="F:hydrolase activity"/>
    <property type="evidence" value="ECO:0007669"/>
    <property type="project" value="UniProtKB-KW"/>
</dbReference>
<dbReference type="InterPro" id="IPR010998">
    <property type="entry name" value="Integrase_recombinase_N"/>
</dbReference>
<organism evidence="12">
    <name type="scientific">Myoviridae sp. ctQf419</name>
    <dbReference type="NCBI Taxonomy" id="2825102"/>
    <lineage>
        <taxon>Viruses</taxon>
        <taxon>Duplodnaviria</taxon>
        <taxon>Heunggongvirae</taxon>
        <taxon>Uroviricota</taxon>
        <taxon>Caudoviricetes</taxon>
    </lineage>
</organism>
<protein>
    <recommendedName>
        <fullName evidence="2">Integrase</fullName>
    </recommendedName>
</protein>
<evidence type="ECO:0000256" key="6">
    <source>
        <dbReference type="ARBA" id="ARBA00023125"/>
    </source>
</evidence>
<evidence type="ECO:0000256" key="1">
    <source>
        <dbReference type="ARBA" id="ARBA00008857"/>
    </source>
</evidence>
<dbReference type="GO" id="GO:0015074">
    <property type="term" value="P:DNA integration"/>
    <property type="evidence" value="ECO:0007669"/>
    <property type="project" value="UniProtKB-KW"/>
</dbReference>
<feature type="domain" description="Core-binding (CB)" evidence="11">
    <location>
        <begin position="56"/>
        <end position="137"/>
    </location>
</feature>
<dbReference type="SUPFAM" id="SSF56349">
    <property type="entry name" value="DNA breaking-rejoining enzymes"/>
    <property type="match status" value="1"/>
</dbReference>
<dbReference type="Pfam" id="PF14657">
    <property type="entry name" value="Arm-DNA-bind_4"/>
    <property type="match status" value="1"/>
</dbReference>
<dbReference type="Pfam" id="PF00589">
    <property type="entry name" value="Phage_integrase"/>
    <property type="match status" value="1"/>
</dbReference>
<keyword evidence="8" id="KW-1179">Viral genome integration</keyword>
<keyword evidence="4" id="KW-0378">Hydrolase</keyword>
<sequence>MPAYKDEKTKKWYCQFYIKDWTGKNRHIVKRGFDKKSEALKYEVDYKSNYIATNDVTFSTLVVKYLENYKLNNRASSTQTIEGRLDKITPYFGKMKLSEITPDKIIEWTQTMNKEGLSASYLKTIMTTFGATFNFARIIYGYKDNPLKHIKPPKVSKHETMKIWTPDQYNLFIGQVKNEEYRLAFDILFYTGCRVGECLALCPSDILPNKAIQITKTIMTLHNPLRYEIGPTKTYSSRRIVTIPEFLYNNIQVHLKKLYKVKDNEPFFYCRPFALRNQIKKISEAMDLPRIRIHDFRHSHASLLIDMGANVLLIAQRLGHQNPQITLKVYAHLFPDKQETIASALNQFSVKPVQTIDTIAP</sequence>
<comment type="similarity">
    <text evidence="1">Belongs to the 'phage' integrase family.</text>
</comment>
<dbReference type="PANTHER" id="PTHR30349">
    <property type="entry name" value="PHAGE INTEGRASE-RELATED"/>
    <property type="match status" value="1"/>
</dbReference>
<keyword evidence="3" id="KW-0808">Transferase</keyword>
<dbReference type="InterPro" id="IPR002104">
    <property type="entry name" value="Integrase_catalytic"/>
</dbReference>
<dbReference type="PROSITE" id="PS51898">
    <property type="entry name" value="TYR_RECOMBINASE"/>
    <property type="match status" value="1"/>
</dbReference>
<dbReference type="Gene3D" id="1.10.443.10">
    <property type="entry name" value="Intergrase catalytic core"/>
    <property type="match status" value="1"/>
</dbReference>
<dbReference type="CDD" id="cd01189">
    <property type="entry name" value="INT_ICEBs1_C_like"/>
    <property type="match status" value="1"/>
</dbReference>
<reference evidence="12" key="1">
    <citation type="journal article" date="2021" name="Proc. Natl. Acad. Sci. U.S.A.">
        <title>A Catalog of Tens of Thousands of Viruses from Human Metagenomes Reveals Hidden Associations with Chronic Diseases.</title>
        <authorList>
            <person name="Tisza M.J."/>
            <person name="Buck C.B."/>
        </authorList>
    </citation>
    <scope>NUCLEOTIDE SEQUENCE</scope>
    <source>
        <strain evidence="12">CtQf419</strain>
    </source>
</reference>
<proteinExistence type="inferred from homology"/>
<keyword evidence="7" id="KW-0233">DNA recombination</keyword>
<dbReference type="Gene3D" id="1.10.150.130">
    <property type="match status" value="1"/>
</dbReference>
<evidence type="ECO:0000259" key="11">
    <source>
        <dbReference type="PROSITE" id="PS51900"/>
    </source>
</evidence>
<dbReference type="InterPro" id="IPR028259">
    <property type="entry name" value="AP2-like_int_N"/>
</dbReference>